<protein>
    <recommendedName>
        <fullName evidence="2">Luciferase-like domain-containing protein</fullName>
    </recommendedName>
</protein>
<sequence length="329" mass="37126">MLPISILDQTPIIKGQTVKEALNHTLELAQLADELGYTRYFVSEHHNLKDVVGTSPEILTMYLLDHTKRLRIGSGGVMLQHYHPLKVIEQFHIIDELSDHRVDLGVGKAPGGFPKVVDVLQEELQKPLPSFIEKFSLLNHLNQQDFDEASAYHGIRTAHREENNQPVPIYLLGTSKKSALQAAEVKTGIIYAYFINSDQSALEEAAEAYHSLYPEGRFIVSIPAVVTADGSQKLPFRFSQRHYELLFDSGERIVLNTKQQVEEFKAESTASFEVVEKRMRIISGTKEEVTATLDNINRSGLIDEWMLHMPVQSHQLRMNTVKQLAPATS</sequence>
<dbReference type="RefSeq" id="WP_095106247.1">
    <property type="nucleotide sequence ID" value="NZ_BKAR01000004.1"/>
</dbReference>
<dbReference type="NCBIfam" id="TIGR03558">
    <property type="entry name" value="oxido_grp_1"/>
    <property type="match status" value="1"/>
</dbReference>
<dbReference type="InterPro" id="IPR050766">
    <property type="entry name" value="Bact_Lucif_Oxidored"/>
</dbReference>
<dbReference type="Pfam" id="PF00296">
    <property type="entry name" value="Bac_luciferase"/>
    <property type="match status" value="1"/>
</dbReference>
<dbReference type="InterPro" id="IPR036661">
    <property type="entry name" value="Luciferase-like_sf"/>
</dbReference>
<feature type="domain" description="Luciferase-like" evidence="2">
    <location>
        <begin position="16"/>
        <end position="227"/>
    </location>
</feature>
<dbReference type="SUPFAM" id="SSF51679">
    <property type="entry name" value="Bacterial luciferase-like"/>
    <property type="match status" value="1"/>
</dbReference>
<dbReference type="OrthoDB" id="9780518at2"/>
<dbReference type="EMBL" id="BKAR01000004">
    <property type="protein sequence ID" value="GEP83903.1"/>
    <property type="molecule type" value="Genomic_DNA"/>
</dbReference>
<dbReference type="Gene3D" id="3.20.20.30">
    <property type="entry name" value="Luciferase-like domain"/>
    <property type="match status" value="1"/>
</dbReference>
<organism evidence="3 4">
    <name type="scientific">Staphylococcus piscifermentans</name>
    <dbReference type="NCBI Taxonomy" id="70258"/>
    <lineage>
        <taxon>Bacteria</taxon>
        <taxon>Bacillati</taxon>
        <taxon>Bacillota</taxon>
        <taxon>Bacilli</taxon>
        <taxon>Bacillales</taxon>
        <taxon>Staphylococcaceae</taxon>
        <taxon>Staphylococcus</taxon>
    </lineage>
</organism>
<comment type="similarity">
    <text evidence="1">To bacterial alkanal monooxygenase alpha and beta chains.</text>
</comment>
<dbReference type="InterPro" id="IPR011251">
    <property type="entry name" value="Luciferase-like_dom"/>
</dbReference>
<accession>A0A239UAI3</accession>
<evidence type="ECO:0000313" key="3">
    <source>
        <dbReference type="EMBL" id="GEP83903.1"/>
    </source>
</evidence>
<reference evidence="3 4" key="1">
    <citation type="submission" date="2019-07" db="EMBL/GenBank/DDBJ databases">
        <title>Whole genome shotgun sequence of Staphylococcus piscifermentans NBRC 109625.</title>
        <authorList>
            <person name="Hosoyama A."/>
            <person name="Uohara A."/>
            <person name="Ohji S."/>
            <person name="Ichikawa N."/>
        </authorList>
    </citation>
    <scope>NUCLEOTIDE SEQUENCE [LARGE SCALE GENOMIC DNA]</scope>
    <source>
        <strain evidence="3 4">NBRC 109625</strain>
    </source>
</reference>
<dbReference type="GO" id="GO:0016705">
    <property type="term" value="F:oxidoreductase activity, acting on paired donors, with incorporation or reduction of molecular oxygen"/>
    <property type="evidence" value="ECO:0007669"/>
    <property type="project" value="InterPro"/>
</dbReference>
<dbReference type="PANTHER" id="PTHR30137">
    <property type="entry name" value="LUCIFERASE-LIKE MONOOXYGENASE"/>
    <property type="match status" value="1"/>
</dbReference>
<evidence type="ECO:0000313" key="4">
    <source>
        <dbReference type="Proteomes" id="UP000321736"/>
    </source>
</evidence>
<dbReference type="GO" id="GO:0005829">
    <property type="term" value="C:cytosol"/>
    <property type="evidence" value="ECO:0007669"/>
    <property type="project" value="TreeGrafter"/>
</dbReference>
<dbReference type="AlphaFoldDB" id="A0A239UAI3"/>
<dbReference type="Proteomes" id="UP000321736">
    <property type="component" value="Unassembled WGS sequence"/>
</dbReference>
<comment type="caution">
    <text evidence="3">The sequence shown here is derived from an EMBL/GenBank/DDBJ whole genome shotgun (WGS) entry which is preliminary data.</text>
</comment>
<keyword evidence="4" id="KW-1185">Reference proteome</keyword>
<proteinExistence type="predicted"/>
<dbReference type="InterPro" id="IPR019949">
    <property type="entry name" value="CmoO-like"/>
</dbReference>
<dbReference type="PANTHER" id="PTHR30137:SF20">
    <property type="entry name" value="N-ACETYL-S-ALKYLCYSTEINE MONOOXYGENASE"/>
    <property type="match status" value="1"/>
</dbReference>
<name>A0A239UAI3_9STAP</name>
<evidence type="ECO:0000256" key="1">
    <source>
        <dbReference type="ARBA" id="ARBA00007789"/>
    </source>
</evidence>
<gene>
    <name evidence="3" type="primary">ytmO</name>
    <name evidence="3" type="ORF">SPI02_04880</name>
</gene>
<evidence type="ECO:0000259" key="2">
    <source>
        <dbReference type="Pfam" id="PF00296"/>
    </source>
</evidence>